<dbReference type="HOGENOM" id="CLU_2102125_0_0_10"/>
<accession>A0A069QK09</accession>
<name>A0A069QK09_HOYLO</name>
<reference evidence="1 2" key="1">
    <citation type="submission" date="2013-08" db="EMBL/GenBank/DDBJ databases">
        <authorList>
            <person name="Weinstock G."/>
            <person name="Sodergren E."/>
            <person name="Wylie T."/>
            <person name="Fulton L."/>
            <person name="Fulton R."/>
            <person name="Fronick C."/>
            <person name="O'Laughlin M."/>
            <person name="Godfrey J."/>
            <person name="Miner T."/>
            <person name="Herter B."/>
            <person name="Appelbaum E."/>
            <person name="Cordes M."/>
            <person name="Lek S."/>
            <person name="Wollam A."/>
            <person name="Pepin K.H."/>
            <person name="Palsikar V.B."/>
            <person name="Mitreva M."/>
            <person name="Wilson R.K."/>
        </authorList>
    </citation>
    <scope>NUCLEOTIDE SEQUENCE [LARGE SCALE GENOMIC DNA]</scope>
    <source>
        <strain evidence="1 2">ATCC 15930</strain>
    </source>
</reference>
<evidence type="ECO:0000313" key="1">
    <source>
        <dbReference type="EMBL" id="KDR52399.1"/>
    </source>
</evidence>
<dbReference type="Proteomes" id="UP000027442">
    <property type="component" value="Unassembled WGS sequence"/>
</dbReference>
<dbReference type="AlphaFoldDB" id="A0A069QK09"/>
<protein>
    <submittedName>
        <fullName evidence="1">Uncharacterized protein</fullName>
    </submittedName>
</protein>
<proteinExistence type="predicted"/>
<sequence>QRPVKPRVAVLAVLEQVGGGEPRNAQAAPVKALLTGAHPSHHAKEERRAVGLFVGEQALAEPFGTVLEALDVPLAHGVEVQRELEAVVVVDRLVKPERLEGVKALAVDADGDVVV</sequence>
<feature type="non-terminal residue" evidence="1">
    <location>
        <position position="1"/>
    </location>
</feature>
<gene>
    <name evidence="1" type="ORF">HMPREF1991_01522</name>
</gene>
<organism evidence="1 2">
    <name type="scientific">Hoylesella loescheii DSM 19665 = JCM 12249 = ATCC 15930</name>
    <dbReference type="NCBI Taxonomy" id="1122985"/>
    <lineage>
        <taxon>Bacteria</taxon>
        <taxon>Pseudomonadati</taxon>
        <taxon>Bacteroidota</taxon>
        <taxon>Bacteroidia</taxon>
        <taxon>Bacteroidales</taxon>
        <taxon>Prevotellaceae</taxon>
        <taxon>Hoylesella</taxon>
    </lineage>
</organism>
<comment type="caution">
    <text evidence="1">The sequence shown here is derived from an EMBL/GenBank/DDBJ whole genome shotgun (WGS) entry which is preliminary data.</text>
</comment>
<dbReference type="EMBL" id="JNGW01000065">
    <property type="protein sequence ID" value="KDR52399.1"/>
    <property type="molecule type" value="Genomic_DNA"/>
</dbReference>
<keyword evidence="2" id="KW-1185">Reference proteome</keyword>
<evidence type="ECO:0000313" key="2">
    <source>
        <dbReference type="Proteomes" id="UP000027442"/>
    </source>
</evidence>